<evidence type="ECO:0000313" key="5">
    <source>
        <dbReference type="EMBL" id="KAF5729243.1"/>
    </source>
</evidence>
<evidence type="ECO:0000256" key="4">
    <source>
        <dbReference type="SAM" id="MobiDB-lite"/>
    </source>
</evidence>
<dbReference type="PANTHER" id="PTHR44472:SF1">
    <property type="entry name" value="DDB1 AND CUL4 ASSOCIATED FACTOR 4"/>
    <property type="match status" value="1"/>
</dbReference>
<name>A0A7J7C532_TRIWF</name>
<keyword evidence="6" id="KW-1185">Reference proteome</keyword>
<dbReference type="InterPro" id="IPR001680">
    <property type="entry name" value="WD40_rpt"/>
</dbReference>
<feature type="region of interest" description="Disordered" evidence="4">
    <location>
        <begin position="20"/>
        <end position="41"/>
    </location>
</feature>
<evidence type="ECO:0000313" key="6">
    <source>
        <dbReference type="Proteomes" id="UP000593562"/>
    </source>
</evidence>
<dbReference type="Gene3D" id="2.130.10.10">
    <property type="entry name" value="YVTN repeat-like/Quinoprotein amine dehydrogenase"/>
    <property type="match status" value="1"/>
</dbReference>
<evidence type="ECO:0000256" key="3">
    <source>
        <dbReference type="PROSITE-ProRule" id="PRU00221"/>
    </source>
</evidence>
<feature type="compositionally biased region" description="Low complexity" evidence="4">
    <location>
        <begin position="20"/>
        <end position="34"/>
    </location>
</feature>
<feature type="repeat" description="WD" evidence="3">
    <location>
        <begin position="420"/>
        <end position="451"/>
    </location>
</feature>
<evidence type="ECO:0000256" key="2">
    <source>
        <dbReference type="ARBA" id="ARBA00022737"/>
    </source>
</evidence>
<organism evidence="5 6">
    <name type="scientific">Tripterygium wilfordii</name>
    <name type="common">Thunder God vine</name>
    <dbReference type="NCBI Taxonomy" id="458696"/>
    <lineage>
        <taxon>Eukaryota</taxon>
        <taxon>Viridiplantae</taxon>
        <taxon>Streptophyta</taxon>
        <taxon>Embryophyta</taxon>
        <taxon>Tracheophyta</taxon>
        <taxon>Spermatophyta</taxon>
        <taxon>Magnoliopsida</taxon>
        <taxon>eudicotyledons</taxon>
        <taxon>Gunneridae</taxon>
        <taxon>Pentapetalae</taxon>
        <taxon>rosids</taxon>
        <taxon>fabids</taxon>
        <taxon>Celastrales</taxon>
        <taxon>Celastraceae</taxon>
        <taxon>Tripterygium</taxon>
    </lineage>
</organism>
<dbReference type="Proteomes" id="UP000593562">
    <property type="component" value="Unassembled WGS sequence"/>
</dbReference>
<dbReference type="FunCoup" id="A0A7J7C532">
    <property type="interactions" value="1593"/>
</dbReference>
<keyword evidence="2" id="KW-0677">Repeat</keyword>
<keyword evidence="1 3" id="KW-0853">WD repeat</keyword>
<dbReference type="Pfam" id="PF23761">
    <property type="entry name" value="Beta-prop_DCAF4"/>
    <property type="match status" value="1"/>
</dbReference>
<dbReference type="EMBL" id="JAAARO010000021">
    <property type="protein sequence ID" value="KAF5729243.1"/>
    <property type="molecule type" value="Genomic_DNA"/>
</dbReference>
<dbReference type="PANTHER" id="PTHR44472">
    <property type="entry name" value="DDB1- AND CUL4-ASSOCIATED FACTOR 4-RELATED"/>
    <property type="match status" value="1"/>
</dbReference>
<dbReference type="PROSITE" id="PS50082">
    <property type="entry name" value="WD_REPEATS_2"/>
    <property type="match status" value="1"/>
</dbReference>
<dbReference type="AlphaFoldDB" id="A0A7J7C532"/>
<dbReference type="InterPro" id="IPR015943">
    <property type="entry name" value="WD40/YVTN_repeat-like_dom_sf"/>
</dbReference>
<evidence type="ECO:0000256" key="1">
    <source>
        <dbReference type="ARBA" id="ARBA00022574"/>
    </source>
</evidence>
<accession>A0A7J7C532</accession>
<sequence>MPQELPGFYYDAEKNRYFPIKGPIPGSSRSSSSTTRKEPTEATNICRSVAVKISKLLQFREVNGNVVAFNKRKLNVKEEIHKIQASEPVVHKYRGTDRVGESALEQIRLAVCTPEGQTEMDVLLAGSVNGSVSCYEVGNVGQFFDNGVVCTPDLVRPHNRENKVKRSKDCLHILRSAGLPIQMSSGISSIKLSSKQSPSNVDGGSNSQFALVSTLGSEKSGGSVYVLDLSEPLDFRQFLPIIWRRIHDVASFDCTIWTSDCNSNASKAVIGTNLGAALVNLESGASSWVCRCSSDVLAQQFHNSENVVLCGLRNGAILTVDVREKQAGESSRLVRQRIPYSRTNQNSNRRWFEVKGNICASHTTYMPSSITSLVSLQLYDQYFLASSMDGSIKLYDHRLTKRGGVQSYEGNVNSHTHLQLGVDPSERFILSGGEDCKVKLWSLKSGELLFDDKFSNSVCSTICWQRSESNMFSSLKDNFVLLLLCILLGHLPLENSY</sequence>
<dbReference type="InParanoid" id="A0A7J7C532"/>
<dbReference type="SUPFAM" id="SSF50978">
    <property type="entry name" value="WD40 repeat-like"/>
    <property type="match status" value="1"/>
</dbReference>
<proteinExistence type="predicted"/>
<reference evidence="5 6" key="1">
    <citation type="journal article" date="2020" name="Nat. Commun.">
        <title>Genome of Tripterygium wilfordii and identification of cytochrome P450 involved in triptolide biosynthesis.</title>
        <authorList>
            <person name="Tu L."/>
            <person name="Su P."/>
            <person name="Zhang Z."/>
            <person name="Gao L."/>
            <person name="Wang J."/>
            <person name="Hu T."/>
            <person name="Zhou J."/>
            <person name="Zhang Y."/>
            <person name="Zhao Y."/>
            <person name="Liu Y."/>
            <person name="Song Y."/>
            <person name="Tong Y."/>
            <person name="Lu Y."/>
            <person name="Yang J."/>
            <person name="Xu C."/>
            <person name="Jia M."/>
            <person name="Peters R.J."/>
            <person name="Huang L."/>
            <person name="Gao W."/>
        </authorList>
    </citation>
    <scope>NUCLEOTIDE SEQUENCE [LARGE SCALE GENOMIC DNA]</scope>
    <source>
        <strain evidence="6">cv. XIE 37</strain>
        <tissue evidence="5">Leaf</tissue>
    </source>
</reference>
<gene>
    <name evidence="5" type="ORF">HS088_TW21G01403</name>
</gene>
<protein>
    <submittedName>
        <fullName evidence="5">DDB1- and CUL4-associated factor 4</fullName>
    </submittedName>
</protein>
<dbReference type="SMART" id="SM00320">
    <property type="entry name" value="WD40"/>
    <property type="match status" value="2"/>
</dbReference>
<dbReference type="InterPro" id="IPR052254">
    <property type="entry name" value="CUL4-DDB1_E3_ligase_receptor"/>
</dbReference>
<comment type="caution">
    <text evidence="5">The sequence shown here is derived from an EMBL/GenBank/DDBJ whole genome shotgun (WGS) entry which is preliminary data.</text>
</comment>
<dbReference type="InterPro" id="IPR036322">
    <property type="entry name" value="WD40_repeat_dom_sf"/>
</dbReference>